<protein>
    <recommendedName>
        <fullName evidence="3">Secreted protein</fullName>
    </recommendedName>
</protein>
<reference evidence="1 2" key="1">
    <citation type="submission" date="2024-02" db="EMBL/GenBank/DDBJ databases">
        <title>De novo assembly and annotation of 12 fungi associated with fruit tree decline syndrome in Ontario, Canada.</title>
        <authorList>
            <person name="Sulman M."/>
            <person name="Ellouze W."/>
            <person name="Ilyukhin E."/>
        </authorList>
    </citation>
    <scope>NUCLEOTIDE SEQUENCE [LARGE SCALE GENOMIC DNA]</scope>
    <source>
        <strain evidence="1 2">M1-105</strain>
    </source>
</reference>
<dbReference type="Gene3D" id="2.60.120.260">
    <property type="entry name" value="Galactose-binding domain-like"/>
    <property type="match status" value="1"/>
</dbReference>
<name>A0ABR3SDC0_9PEZI</name>
<proteinExistence type="predicted"/>
<dbReference type="SUPFAM" id="SSF49785">
    <property type="entry name" value="Galactose-binding domain-like"/>
    <property type="match status" value="1"/>
</dbReference>
<dbReference type="Proteomes" id="UP001521116">
    <property type="component" value="Unassembled WGS sequence"/>
</dbReference>
<dbReference type="InterPro" id="IPR053161">
    <property type="entry name" value="Ulvan_degrading_GH"/>
</dbReference>
<dbReference type="PANTHER" id="PTHR36848:SF2">
    <property type="entry name" value="SECRETED PROTEIN"/>
    <property type="match status" value="1"/>
</dbReference>
<sequence>MNKTLVAENIQDAGAIGAGGVEFIPYYGYGGTIDTYFPESNWSKNGFGTPAFLEMFQTALEAHKSYGMVMDFALGPNQGQGVPAESNDEGLQWDLASHSSVVPTNGSFSGVIPGWGDGQLVALVSALVLSETNVTISGSSFPPPEYTSYSRLTLSQSSLKDITSRVPTSGHVSLNFNSSTNGARHQLFAFYERRTLAKNLNFPYNDTETIFDNGSYSVDHFSVAGARTVSNFWKKYVLKDEIKKLLIDVGNYGKHSDSLFLQLLVLIVCEAWEDSIELVSNTSWTPAIPAKFEKKYGYSILPFLPLIMWGNNNLVIQPSGPGRVQCLLDSDDAGQGYVNDYRAILQDCYREYLEEMRAWIHDDLNLQVSAQVSYNMPMDAAASIPYTDAPECESLQWDNNVDGYRQFTGAAHLAGKRVISNELGAERSKAYQLTIPHMLWSINRAVAGGVNQFVLHGQTYSGNYYNTTWPGYTPFSYTFSEIYSEKQPVWKHGLSEALGYIARVQFVQQKGTPRVDLAIYNKVSASNPNFPTLYQVESLVKSGWSYEYLTADNLHLPQARVEGQKLAPDGPQYKGIVLPDSSNLTLEAVSVLKSFAEAGLPIVISGSVHGYYHSGDGSGEAAVQSAISDLLKTERVYSAESQDLPQILSSIGLDPQIRAETNATLYTTWREDVIEGIDYAFLFCDGSSCRGSFHISSTKRPYFLDPWDGQRTPVLKYSLVNNKTVLPLNLRGNETIIVAFAGEGLEDVLEPTFHATETPSNLIGYRYENENKLNIQLGPPTSAQPRITLSTGKSIPLGNLSSHLSTIQLRNWTLTAEHWDAPPNINDASATAAKHNTTHALPSLTSWTSIPGLENASGVGRYATSFHWPPPGGADGARIRFSHVLHAVTVRVNGHRLPPLDCSAPEADVGPHLVAGVNEVVVVVPTTMWNYLRSIFSRLVHVGEAPLLGVLARFEGGELPPRTENGLVGMVELRPYVSCVVEV</sequence>
<dbReference type="EMBL" id="JAJVDC020000237">
    <property type="protein sequence ID" value="KAL1617257.1"/>
    <property type="molecule type" value="Genomic_DNA"/>
</dbReference>
<evidence type="ECO:0000313" key="1">
    <source>
        <dbReference type="EMBL" id="KAL1617257.1"/>
    </source>
</evidence>
<gene>
    <name evidence="1" type="ORF">SLS56_011061</name>
</gene>
<comment type="caution">
    <text evidence="1">The sequence shown here is derived from an EMBL/GenBank/DDBJ whole genome shotgun (WGS) entry which is preliminary data.</text>
</comment>
<organism evidence="1 2">
    <name type="scientific">Neofusicoccum ribis</name>
    <dbReference type="NCBI Taxonomy" id="45134"/>
    <lineage>
        <taxon>Eukaryota</taxon>
        <taxon>Fungi</taxon>
        <taxon>Dikarya</taxon>
        <taxon>Ascomycota</taxon>
        <taxon>Pezizomycotina</taxon>
        <taxon>Dothideomycetes</taxon>
        <taxon>Dothideomycetes incertae sedis</taxon>
        <taxon>Botryosphaeriales</taxon>
        <taxon>Botryosphaeriaceae</taxon>
        <taxon>Neofusicoccum</taxon>
    </lineage>
</organism>
<dbReference type="InterPro" id="IPR008979">
    <property type="entry name" value="Galactose-bd-like_sf"/>
</dbReference>
<dbReference type="PANTHER" id="PTHR36848">
    <property type="entry name" value="DNA-BINDING PROTEIN (PUTATIVE SECRETED PROTEIN)-RELATED"/>
    <property type="match status" value="1"/>
</dbReference>
<dbReference type="Pfam" id="PF17132">
    <property type="entry name" value="Glyco_hydro_106"/>
    <property type="match status" value="1"/>
</dbReference>
<evidence type="ECO:0000313" key="2">
    <source>
        <dbReference type="Proteomes" id="UP001521116"/>
    </source>
</evidence>
<keyword evidence="2" id="KW-1185">Reference proteome</keyword>
<evidence type="ECO:0008006" key="3">
    <source>
        <dbReference type="Google" id="ProtNLM"/>
    </source>
</evidence>
<accession>A0ABR3SDC0</accession>